<protein>
    <submittedName>
        <fullName evidence="3">Uncharacterized protein</fullName>
    </submittedName>
</protein>
<sequence>MTLSSGYAGRDNLRSRHTWKPPRVDDSAPLRHLTSLAGRVRPWYDLRGARQGPRSAL</sequence>
<evidence type="ECO:0000256" key="1">
    <source>
        <dbReference type="SAM" id="MobiDB-lite"/>
    </source>
</evidence>
<name>A0A251RY18_HELAN</name>
<evidence type="ECO:0000313" key="3">
    <source>
        <dbReference type="EMBL" id="OTF91142.1"/>
    </source>
</evidence>
<evidence type="ECO:0000313" key="4">
    <source>
        <dbReference type="Proteomes" id="UP000215914"/>
    </source>
</evidence>
<dbReference type="InParanoid" id="A0A251RY18"/>
<reference evidence="3" key="2">
    <citation type="submission" date="2017-02" db="EMBL/GenBank/DDBJ databases">
        <title>Sunflower complete genome.</title>
        <authorList>
            <person name="Langlade N."/>
            <person name="Munos S."/>
        </authorList>
    </citation>
    <scope>NUCLEOTIDE SEQUENCE [LARGE SCALE GENOMIC DNA]</scope>
    <source>
        <tissue evidence="3">Leaves</tissue>
    </source>
</reference>
<reference evidence="2" key="3">
    <citation type="submission" date="2020-06" db="EMBL/GenBank/DDBJ databases">
        <title>Helianthus annuus Genome sequencing and assembly Release 2.</title>
        <authorList>
            <person name="Gouzy J."/>
            <person name="Langlade N."/>
            <person name="Munos S."/>
        </authorList>
    </citation>
    <scope>NUCLEOTIDE SEQUENCE</scope>
    <source>
        <tissue evidence="2">Leaves</tissue>
    </source>
</reference>
<dbReference type="EMBL" id="MNCJ02000331">
    <property type="protein sequence ID" value="KAF5758970.1"/>
    <property type="molecule type" value="Genomic_DNA"/>
</dbReference>
<dbReference type="AlphaFoldDB" id="A0A251RY18"/>
<dbReference type="EMBL" id="CM007905">
    <property type="protein sequence ID" value="OTF91142.1"/>
    <property type="molecule type" value="Genomic_DNA"/>
</dbReference>
<dbReference type="Proteomes" id="UP000215914">
    <property type="component" value="Chromosome 16"/>
</dbReference>
<keyword evidence="4" id="KW-1185">Reference proteome</keyword>
<dbReference type="Gramene" id="mRNA:HanXRQr2_Chr16g0735561">
    <property type="protein sequence ID" value="CDS:HanXRQr2_Chr16g0735561.1"/>
    <property type="gene ID" value="HanXRQr2_Chr16g0735561"/>
</dbReference>
<evidence type="ECO:0000313" key="2">
    <source>
        <dbReference type="EMBL" id="KAF5758970.1"/>
    </source>
</evidence>
<proteinExistence type="predicted"/>
<organism evidence="3 4">
    <name type="scientific">Helianthus annuus</name>
    <name type="common">Common sunflower</name>
    <dbReference type="NCBI Taxonomy" id="4232"/>
    <lineage>
        <taxon>Eukaryota</taxon>
        <taxon>Viridiplantae</taxon>
        <taxon>Streptophyta</taxon>
        <taxon>Embryophyta</taxon>
        <taxon>Tracheophyta</taxon>
        <taxon>Spermatophyta</taxon>
        <taxon>Magnoliopsida</taxon>
        <taxon>eudicotyledons</taxon>
        <taxon>Gunneridae</taxon>
        <taxon>Pentapetalae</taxon>
        <taxon>asterids</taxon>
        <taxon>campanulids</taxon>
        <taxon>Asterales</taxon>
        <taxon>Asteraceae</taxon>
        <taxon>Asteroideae</taxon>
        <taxon>Heliantheae alliance</taxon>
        <taxon>Heliantheae</taxon>
        <taxon>Helianthus</taxon>
    </lineage>
</organism>
<accession>A0A251RY18</accession>
<reference evidence="2 4" key="1">
    <citation type="journal article" date="2017" name="Nature">
        <title>The sunflower genome provides insights into oil metabolism, flowering and Asterid evolution.</title>
        <authorList>
            <person name="Badouin H."/>
            <person name="Gouzy J."/>
            <person name="Grassa C.J."/>
            <person name="Murat F."/>
            <person name="Staton S.E."/>
            <person name="Cottret L."/>
            <person name="Lelandais-Briere C."/>
            <person name="Owens G.L."/>
            <person name="Carrere S."/>
            <person name="Mayjonade B."/>
            <person name="Legrand L."/>
            <person name="Gill N."/>
            <person name="Kane N.C."/>
            <person name="Bowers J.E."/>
            <person name="Hubner S."/>
            <person name="Bellec A."/>
            <person name="Berard A."/>
            <person name="Berges H."/>
            <person name="Blanchet N."/>
            <person name="Boniface M.C."/>
            <person name="Brunel D."/>
            <person name="Catrice O."/>
            <person name="Chaidir N."/>
            <person name="Claudel C."/>
            <person name="Donnadieu C."/>
            <person name="Faraut T."/>
            <person name="Fievet G."/>
            <person name="Helmstetter N."/>
            <person name="King M."/>
            <person name="Knapp S.J."/>
            <person name="Lai Z."/>
            <person name="Le Paslier M.C."/>
            <person name="Lippi Y."/>
            <person name="Lorenzon L."/>
            <person name="Mandel J.R."/>
            <person name="Marage G."/>
            <person name="Marchand G."/>
            <person name="Marquand E."/>
            <person name="Bret-Mestries E."/>
            <person name="Morien E."/>
            <person name="Nambeesan S."/>
            <person name="Nguyen T."/>
            <person name="Pegot-Espagnet P."/>
            <person name="Pouilly N."/>
            <person name="Raftis F."/>
            <person name="Sallet E."/>
            <person name="Schiex T."/>
            <person name="Thomas J."/>
            <person name="Vandecasteele C."/>
            <person name="Vares D."/>
            <person name="Vear F."/>
            <person name="Vautrin S."/>
            <person name="Crespi M."/>
            <person name="Mangin B."/>
            <person name="Burke J.M."/>
            <person name="Salse J."/>
            <person name="Munos S."/>
            <person name="Vincourt P."/>
            <person name="Rieseberg L.H."/>
            <person name="Langlade N.B."/>
        </authorList>
    </citation>
    <scope>NUCLEOTIDE SEQUENCE [LARGE SCALE GENOMIC DNA]</scope>
    <source>
        <strain evidence="4">cv. SF193</strain>
        <tissue evidence="2">Leaves</tissue>
    </source>
</reference>
<feature type="region of interest" description="Disordered" evidence="1">
    <location>
        <begin position="1"/>
        <end position="30"/>
    </location>
</feature>
<gene>
    <name evidence="3" type="ORF">HannXRQ_Chr16g0507511</name>
    <name evidence="2" type="ORF">HanXRQr2_Chr16g0735561</name>
</gene>